<name>A0A6J2W6U2_CHACN</name>
<dbReference type="OrthoDB" id="661220at2759"/>
<dbReference type="GO" id="GO:0007098">
    <property type="term" value="P:centrosome cycle"/>
    <property type="evidence" value="ECO:0007669"/>
    <property type="project" value="InterPro"/>
</dbReference>
<dbReference type="GO" id="GO:0051011">
    <property type="term" value="F:microtubule minus-end binding"/>
    <property type="evidence" value="ECO:0007669"/>
    <property type="project" value="TreeGrafter"/>
</dbReference>
<dbReference type="InterPro" id="IPR029327">
    <property type="entry name" value="HAUS4"/>
</dbReference>
<dbReference type="CTD" id="54930"/>
<dbReference type="PRINTS" id="PR02090">
    <property type="entry name" value="HAUSAUGMINL4"/>
</dbReference>
<reference evidence="2" key="1">
    <citation type="submission" date="2025-08" db="UniProtKB">
        <authorList>
            <consortium name="RefSeq"/>
        </authorList>
    </citation>
    <scope>IDENTIFICATION</scope>
</reference>
<dbReference type="RefSeq" id="XP_030641155.1">
    <property type="nucleotide sequence ID" value="XM_030785295.1"/>
</dbReference>
<dbReference type="AlphaFoldDB" id="A0A6J2W6U2"/>
<accession>A0A6J2W6U2</accession>
<dbReference type="GO" id="GO:0070652">
    <property type="term" value="C:HAUS complex"/>
    <property type="evidence" value="ECO:0007669"/>
    <property type="project" value="InterPro"/>
</dbReference>
<dbReference type="InParanoid" id="A0A6J2W6U2"/>
<dbReference type="InterPro" id="IPR026214">
    <property type="entry name" value="HAUS4_met"/>
</dbReference>
<evidence type="ECO:0000313" key="1">
    <source>
        <dbReference type="Proteomes" id="UP000504632"/>
    </source>
</evidence>
<organism evidence="1 2">
    <name type="scientific">Chanos chanos</name>
    <name type="common">Milkfish</name>
    <name type="synonym">Mugil chanos</name>
    <dbReference type="NCBI Taxonomy" id="29144"/>
    <lineage>
        <taxon>Eukaryota</taxon>
        <taxon>Metazoa</taxon>
        <taxon>Chordata</taxon>
        <taxon>Craniata</taxon>
        <taxon>Vertebrata</taxon>
        <taxon>Euteleostomi</taxon>
        <taxon>Actinopterygii</taxon>
        <taxon>Neopterygii</taxon>
        <taxon>Teleostei</taxon>
        <taxon>Ostariophysi</taxon>
        <taxon>Gonorynchiformes</taxon>
        <taxon>Chanidae</taxon>
        <taxon>Chanos</taxon>
    </lineage>
</organism>
<dbReference type="GeneID" id="115821472"/>
<keyword evidence="1" id="KW-1185">Reference proteome</keyword>
<sequence>MMSSGTESVSISALDKGDNLRQQVLTAFPLCQLTEEDLIQNPQFCKLLATLSQYVDNTGLTTVLKRELEKAERELLTQRQTWLHFESIHRLLQEMIQEHSIRKQHGGGPAEEEKFYETMEQCLVVAQCIRLLENSSTPGQDQCPVLGLSAKQVLSHMPSAQDVWQMKQRLPSELQKHLKKKAFNLLAYYQPEWEKESEGLKCVKLSRLSELLESERRREESLTEKNRENALLLQRQAHSYLTELLGCLQVLQSLVLEYRLKAQKELDKKKIEYFEAKCEIGMQKIRAEMLELQLDTYTRDKISAHRKMTEKLNTELKAVKMEKQMVESKLASFEMFGREFEALAEEYSRLRQEIDTKTWALKEFTQHTV</sequence>
<protein>
    <submittedName>
        <fullName evidence="2">HAUS augmin-like complex subunit 4</fullName>
    </submittedName>
</protein>
<proteinExistence type="predicted"/>
<dbReference type="Proteomes" id="UP000504632">
    <property type="component" value="Chromosome 9"/>
</dbReference>
<evidence type="ECO:0000313" key="2">
    <source>
        <dbReference type="RefSeq" id="XP_030641155.1"/>
    </source>
</evidence>
<dbReference type="Pfam" id="PF14735">
    <property type="entry name" value="HAUS4"/>
    <property type="match status" value="1"/>
</dbReference>
<dbReference type="GO" id="GO:0051225">
    <property type="term" value="P:spindle assembly"/>
    <property type="evidence" value="ECO:0007669"/>
    <property type="project" value="InterPro"/>
</dbReference>
<dbReference type="PANTHER" id="PTHR16219:SF1">
    <property type="entry name" value="HAUS AUGMIN-LIKE COMPLEX SUBUNIT 4"/>
    <property type="match status" value="1"/>
</dbReference>
<dbReference type="PANTHER" id="PTHR16219">
    <property type="entry name" value="AUGMIN SUBUNIT 4 FAMILY MEMBER"/>
    <property type="match status" value="1"/>
</dbReference>
<gene>
    <name evidence="2" type="primary">haus4</name>
</gene>